<dbReference type="AlphaFoldDB" id="A0A897NUL9"/>
<gene>
    <name evidence="11" type="primary">tlyC3</name>
    <name evidence="11" type="ORF">HSEST_0867</name>
</gene>
<feature type="domain" description="CNNM transmembrane" evidence="10">
    <location>
        <begin position="3"/>
        <end position="217"/>
    </location>
</feature>
<evidence type="ECO:0000313" key="11">
    <source>
        <dbReference type="EMBL" id="QSG14409.1"/>
    </source>
</evidence>
<comment type="subcellular location">
    <subcellularLocation>
        <location evidence="1">Cell membrane</location>
        <topology evidence="1">Multi-pass membrane protein</topology>
    </subcellularLocation>
</comment>
<evidence type="ECO:0000259" key="9">
    <source>
        <dbReference type="PROSITE" id="PS51371"/>
    </source>
</evidence>
<feature type="transmembrane region" description="Helical" evidence="8">
    <location>
        <begin position="12"/>
        <end position="31"/>
    </location>
</feature>
<feature type="domain" description="CBS" evidence="9">
    <location>
        <begin position="298"/>
        <end position="354"/>
    </location>
</feature>
<evidence type="ECO:0000256" key="2">
    <source>
        <dbReference type="ARBA" id="ARBA00022475"/>
    </source>
</evidence>
<evidence type="ECO:0000256" key="1">
    <source>
        <dbReference type="ARBA" id="ARBA00004651"/>
    </source>
</evidence>
<protein>
    <submittedName>
        <fullName evidence="11">Hemolysins or related protein containing CBS domains</fullName>
    </submittedName>
</protein>
<dbReference type="GO" id="GO:0005886">
    <property type="term" value="C:plasma membrane"/>
    <property type="evidence" value="ECO:0007669"/>
    <property type="project" value="UniProtKB-SubCell"/>
</dbReference>
<dbReference type="Pfam" id="PF00571">
    <property type="entry name" value="CBS"/>
    <property type="match status" value="1"/>
</dbReference>
<keyword evidence="5 8" id="KW-1133">Transmembrane helix</keyword>
<proteinExistence type="predicted"/>
<evidence type="ECO:0000256" key="3">
    <source>
        <dbReference type="ARBA" id="ARBA00022692"/>
    </source>
</evidence>
<dbReference type="Proteomes" id="UP000663292">
    <property type="component" value="Chromosome"/>
</dbReference>
<evidence type="ECO:0000256" key="7">
    <source>
        <dbReference type="PROSITE-ProRule" id="PRU00703"/>
    </source>
</evidence>
<dbReference type="CDD" id="cd04590">
    <property type="entry name" value="CBS_pair_CorC_HlyC_assoc"/>
    <property type="match status" value="1"/>
</dbReference>
<accession>A0A897NUL9</accession>
<organism evidence="11 12">
    <name type="scientific">Halapricum desulfuricans</name>
    <dbReference type="NCBI Taxonomy" id="2841257"/>
    <lineage>
        <taxon>Archaea</taxon>
        <taxon>Methanobacteriati</taxon>
        <taxon>Methanobacteriota</taxon>
        <taxon>Stenosarchaea group</taxon>
        <taxon>Halobacteria</taxon>
        <taxon>Halobacteriales</taxon>
        <taxon>Haloarculaceae</taxon>
        <taxon>Halapricum</taxon>
    </lineage>
</organism>
<dbReference type="InterPro" id="IPR000644">
    <property type="entry name" value="CBS_dom"/>
</dbReference>
<keyword evidence="4" id="KW-0677">Repeat</keyword>
<name>A0A897NUL9_9EURY</name>
<evidence type="ECO:0000256" key="8">
    <source>
        <dbReference type="SAM" id="Phobius"/>
    </source>
</evidence>
<keyword evidence="6 8" id="KW-0472">Membrane</keyword>
<keyword evidence="7" id="KW-0129">CBS domain</keyword>
<dbReference type="PROSITE" id="PS51846">
    <property type="entry name" value="CNNM"/>
    <property type="match status" value="1"/>
</dbReference>
<sequence>MAITVETWLRLIGGVGLLLSNGFFVTTEFALTRVRQFDESEFVGQSRGLERAWNMTERLEIFLSGCQVGITISSIGLGVVAEPAVAAVMGPVLGAVGITSGGHTALSVLLAFSLINMLHVIVGEQAPTYLGIERAKFVAEYGSGPLYWWSKLMSPVILTADWVAKALLGLFGVEISRSWAEEEVEEGTEPTSRAELRSQMGERMSQMGMSTERVEEVIGALDIGETAVSDIMVDRESIVALSTEEDLDANLDRMDGTPHVRFPLVEDDFEAFVGVVYAPTVLHNIDELRAGETTLRELATSPMTVAADTAVSDLIDQFQAENQELALVLDGGEVVGLVTATDAFEEVLGELEDPMDREL</sequence>
<dbReference type="RefSeq" id="WP_229122342.1">
    <property type="nucleotide sequence ID" value="NZ_CP064791.1"/>
</dbReference>
<dbReference type="SUPFAM" id="SSF54631">
    <property type="entry name" value="CBS-domain pair"/>
    <property type="match status" value="1"/>
</dbReference>
<dbReference type="Gene3D" id="3.10.580.10">
    <property type="entry name" value="CBS-domain"/>
    <property type="match status" value="1"/>
</dbReference>
<keyword evidence="12" id="KW-1185">Reference proteome</keyword>
<keyword evidence="3 8" id="KW-0812">Transmembrane</keyword>
<dbReference type="InterPro" id="IPR002550">
    <property type="entry name" value="CNNM"/>
</dbReference>
<evidence type="ECO:0000256" key="4">
    <source>
        <dbReference type="ARBA" id="ARBA00022737"/>
    </source>
</evidence>
<dbReference type="InterPro" id="IPR044751">
    <property type="entry name" value="Ion_transp-like_CBS"/>
</dbReference>
<dbReference type="PANTHER" id="PTHR43099">
    <property type="entry name" value="UPF0053 PROTEIN YRKA"/>
    <property type="match status" value="1"/>
</dbReference>
<keyword evidence="2" id="KW-1003">Cell membrane</keyword>
<dbReference type="Pfam" id="PF01595">
    <property type="entry name" value="CNNM"/>
    <property type="match status" value="1"/>
</dbReference>
<evidence type="ECO:0000259" key="10">
    <source>
        <dbReference type="PROSITE" id="PS51846"/>
    </source>
</evidence>
<evidence type="ECO:0000313" key="12">
    <source>
        <dbReference type="Proteomes" id="UP000663292"/>
    </source>
</evidence>
<reference evidence="11 12" key="1">
    <citation type="submission" date="2020-11" db="EMBL/GenBank/DDBJ databases">
        <title>Carbohydrate-dependent, anaerobic sulfur respiration: A novel catabolism in halophilic archaea.</title>
        <authorList>
            <person name="Sorokin D.Y."/>
            <person name="Messina E."/>
            <person name="Smedile F."/>
            <person name="La Cono V."/>
            <person name="Hallsworth J.E."/>
            <person name="Yakimov M.M."/>
        </authorList>
    </citation>
    <scope>NUCLEOTIDE SEQUENCE [LARGE SCALE GENOMIC DNA]</scope>
    <source>
        <strain evidence="11 12">HSR-Est</strain>
    </source>
</reference>
<dbReference type="GeneID" id="68857503"/>
<dbReference type="PROSITE" id="PS51371">
    <property type="entry name" value="CBS"/>
    <property type="match status" value="1"/>
</dbReference>
<dbReference type="InterPro" id="IPR051676">
    <property type="entry name" value="UPF0053_domain"/>
</dbReference>
<evidence type="ECO:0000256" key="5">
    <source>
        <dbReference type="ARBA" id="ARBA00022989"/>
    </source>
</evidence>
<dbReference type="PANTHER" id="PTHR43099:SF5">
    <property type="entry name" value="HLYC_CORC FAMILY TRANSPORTER"/>
    <property type="match status" value="1"/>
</dbReference>
<evidence type="ECO:0000256" key="6">
    <source>
        <dbReference type="ARBA" id="ARBA00023136"/>
    </source>
</evidence>
<dbReference type="InterPro" id="IPR046342">
    <property type="entry name" value="CBS_dom_sf"/>
</dbReference>
<dbReference type="EMBL" id="CP064791">
    <property type="protein sequence ID" value="QSG14409.1"/>
    <property type="molecule type" value="Genomic_DNA"/>
</dbReference>